<proteinExistence type="predicted"/>
<dbReference type="RefSeq" id="WP_052012918.1">
    <property type="nucleotide sequence ID" value="NZ_BAUV01000003.1"/>
</dbReference>
<name>W4QP60_HALA3</name>
<evidence type="ECO:0000313" key="2">
    <source>
        <dbReference type="EMBL" id="GAE33697.1"/>
    </source>
</evidence>
<gene>
    <name evidence="2" type="ORF">JCM9157_718</name>
</gene>
<sequence length="163" mass="18012">MQVFSTYEHSSYLELAISALEQTGIDKSNILAVPLNNRTEERKLFDTLHRSDGVSLFDKGAAIGTAFSVIGGSVGFVLEWGPIYWGLIGAASGFILGILIDYFLYKVNHKRKRLIRGKTSEVVLVINCQKEQVEKVEKILWDNLALGVARLGGSPEKEGVQLE</sequence>
<evidence type="ECO:0000256" key="1">
    <source>
        <dbReference type="SAM" id="Phobius"/>
    </source>
</evidence>
<comment type="caution">
    <text evidence="2">The sequence shown here is derived from an EMBL/GenBank/DDBJ whole genome shotgun (WGS) entry which is preliminary data.</text>
</comment>
<dbReference type="OrthoDB" id="1683109at2"/>
<keyword evidence="1" id="KW-0812">Transmembrane</keyword>
<dbReference type="AlphaFoldDB" id="W4QP60"/>
<evidence type="ECO:0000313" key="3">
    <source>
        <dbReference type="Proteomes" id="UP000018896"/>
    </source>
</evidence>
<dbReference type="eggNOG" id="ENOG50328W3">
    <property type="taxonomic scope" value="Bacteria"/>
</dbReference>
<keyword evidence="1" id="KW-1133">Transmembrane helix</keyword>
<keyword evidence="1" id="KW-0472">Membrane</keyword>
<keyword evidence="3" id="KW-1185">Reference proteome</keyword>
<feature type="transmembrane region" description="Helical" evidence="1">
    <location>
        <begin position="84"/>
        <end position="105"/>
    </location>
</feature>
<reference evidence="2 3" key="1">
    <citation type="journal article" date="2014" name="Genome Announc.">
        <title>Draft Genome Sequences of Three Alkaliphilic Bacillus Strains, Bacillus wakoensis JCM 9140T, Bacillus akibai JCM 9157T, and Bacillus hemicellulosilyticus JCM 9152T.</title>
        <authorList>
            <person name="Yuki M."/>
            <person name="Oshima K."/>
            <person name="Suda W."/>
            <person name="Oshida Y."/>
            <person name="Kitamura K."/>
            <person name="Iida T."/>
            <person name="Hattori M."/>
            <person name="Ohkuma M."/>
        </authorList>
    </citation>
    <scope>NUCLEOTIDE SEQUENCE [LARGE SCALE GENOMIC DNA]</scope>
    <source>
        <strain evidence="2 3">JCM 9157</strain>
    </source>
</reference>
<dbReference type="STRING" id="1236973.JCM9157_718"/>
<protein>
    <submittedName>
        <fullName evidence="2">Membrane protein</fullName>
    </submittedName>
</protein>
<dbReference type="Proteomes" id="UP000018896">
    <property type="component" value="Unassembled WGS sequence"/>
</dbReference>
<accession>W4QP60</accession>
<organism evidence="2 3">
    <name type="scientific">Halalkalibacter akibai (strain ATCC 43226 / DSM 21942 / CIP 109018 / JCM 9157 / 1139)</name>
    <name type="common">Bacillus akibai</name>
    <dbReference type="NCBI Taxonomy" id="1236973"/>
    <lineage>
        <taxon>Bacteria</taxon>
        <taxon>Bacillati</taxon>
        <taxon>Bacillota</taxon>
        <taxon>Bacilli</taxon>
        <taxon>Bacillales</taxon>
        <taxon>Bacillaceae</taxon>
        <taxon>Halalkalibacter</taxon>
    </lineage>
</organism>
<dbReference type="EMBL" id="BAUV01000003">
    <property type="protein sequence ID" value="GAE33697.1"/>
    <property type="molecule type" value="Genomic_DNA"/>
</dbReference>
<feature type="transmembrane region" description="Helical" evidence="1">
    <location>
        <begin position="60"/>
        <end position="78"/>
    </location>
</feature>